<evidence type="ECO:0000256" key="1">
    <source>
        <dbReference type="SAM" id="MobiDB-lite"/>
    </source>
</evidence>
<feature type="compositionally biased region" description="Basic residues" evidence="1">
    <location>
        <begin position="1"/>
        <end position="11"/>
    </location>
</feature>
<dbReference type="AlphaFoldDB" id="A0A517QMS5"/>
<dbReference type="EMBL" id="CP036267">
    <property type="protein sequence ID" value="QDT32938.1"/>
    <property type="molecule type" value="Genomic_DNA"/>
</dbReference>
<organism evidence="2 3">
    <name type="scientific">Thalassoglobus polymorphus</name>
    <dbReference type="NCBI Taxonomy" id="2527994"/>
    <lineage>
        <taxon>Bacteria</taxon>
        <taxon>Pseudomonadati</taxon>
        <taxon>Planctomycetota</taxon>
        <taxon>Planctomycetia</taxon>
        <taxon>Planctomycetales</taxon>
        <taxon>Planctomycetaceae</taxon>
        <taxon>Thalassoglobus</taxon>
    </lineage>
</organism>
<keyword evidence="3" id="KW-1185">Reference proteome</keyword>
<accession>A0A517QMS5</accession>
<feature type="compositionally biased region" description="Basic and acidic residues" evidence="1">
    <location>
        <begin position="16"/>
        <end position="30"/>
    </location>
</feature>
<evidence type="ECO:0000313" key="2">
    <source>
        <dbReference type="EMBL" id="QDT32938.1"/>
    </source>
</evidence>
<gene>
    <name evidence="2" type="ORF">Mal48_21870</name>
</gene>
<proteinExistence type="predicted"/>
<dbReference type="KEGG" id="tpol:Mal48_21870"/>
<feature type="region of interest" description="Disordered" evidence="1">
    <location>
        <begin position="1"/>
        <end position="30"/>
    </location>
</feature>
<evidence type="ECO:0000313" key="3">
    <source>
        <dbReference type="Proteomes" id="UP000315724"/>
    </source>
</evidence>
<dbReference type="OrthoDB" id="266605at2"/>
<sequence>MAKKKASRKKPPGPEVPRRPDQDRRVRQSERMAQVLSVLKVISRIEKEASIVVEQGDEKAGRSIKYAYAHDLMTIVWRKAPKCQCSTADYLQGDTALIVGNHSKALCSWQHTTGCGAPHKTAECR</sequence>
<protein>
    <submittedName>
        <fullName evidence="2">Uncharacterized protein</fullName>
    </submittedName>
</protein>
<dbReference type="Proteomes" id="UP000315724">
    <property type="component" value="Chromosome"/>
</dbReference>
<reference evidence="2 3" key="1">
    <citation type="submission" date="2019-02" db="EMBL/GenBank/DDBJ databases">
        <title>Deep-cultivation of Planctomycetes and their phenomic and genomic characterization uncovers novel biology.</title>
        <authorList>
            <person name="Wiegand S."/>
            <person name="Jogler M."/>
            <person name="Boedeker C."/>
            <person name="Pinto D."/>
            <person name="Vollmers J."/>
            <person name="Rivas-Marin E."/>
            <person name="Kohn T."/>
            <person name="Peeters S.H."/>
            <person name="Heuer A."/>
            <person name="Rast P."/>
            <person name="Oberbeckmann S."/>
            <person name="Bunk B."/>
            <person name="Jeske O."/>
            <person name="Meyerdierks A."/>
            <person name="Storesund J.E."/>
            <person name="Kallscheuer N."/>
            <person name="Luecker S."/>
            <person name="Lage O.M."/>
            <person name="Pohl T."/>
            <person name="Merkel B.J."/>
            <person name="Hornburger P."/>
            <person name="Mueller R.-W."/>
            <person name="Bruemmer F."/>
            <person name="Labrenz M."/>
            <person name="Spormann A.M."/>
            <person name="Op den Camp H."/>
            <person name="Overmann J."/>
            <person name="Amann R."/>
            <person name="Jetten M.S.M."/>
            <person name="Mascher T."/>
            <person name="Medema M.H."/>
            <person name="Devos D.P."/>
            <person name="Kaster A.-K."/>
            <person name="Ovreas L."/>
            <person name="Rohde M."/>
            <person name="Galperin M.Y."/>
            <person name="Jogler C."/>
        </authorList>
    </citation>
    <scope>NUCLEOTIDE SEQUENCE [LARGE SCALE GENOMIC DNA]</scope>
    <source>
        <strain evidence="2 3">Mal48</strain>
    </source>
</reference>
<dbReference type="RefSeq" id="WP_145198579.1">
    <property type="nucleotide sequence ID" value="NZ_CP036267.1"/>
</dbReference>
<name>A0A517QMS5_9PLAN</name>